<organism evidence="4 5">
    <name type="scientific">Coemansia javaensis</name>
    <dbReference type="NCBI Taxonomy" id="2761396"/>
    <lineage>
        <taxon>Eukaryota</taxon>
        <taxon>Fungi</taxon>
        <taxon>Fungi incertae sedis</taxon>
        <taxon>Zoopagomycota</taxon>
        <taxon>Kickxellomycotina</taxon>
        <taxon>Kickxellomycetes</taxon>
        <taxon>Kickxellales</taxon>
        <taxon>Kickxellaceae</taxon>
        <taxon>Coemansia</taxon>
    </lineage>
</organism>
<feature type="compositionally biased region" description="Basic residues" evidence="2">
    <location>
        <begin position="245"/>
        <end position="265"/>
    </location>
</feature>
<evidence type="ECO:0000256" key="2">
    <source>
        <dbReference type="SAM" id="MobiDB-lite"/>
    </source>
</evidence>
<feature type="region of interest" description="Disordered" evidence="2">
    <location>
        <begin position="187"/>
        <end position="267"/>
    </location>
</feature>
<keyword evidence="3" id="KW-0732">Signal</keyword>
<dbReference type="PANTHER" id="PTHR14778">
    <property type="entry name" value="KINETOCHORE-ASSOCIATED PROTEIN DSN1 HOMOLOG"/>
    <property type="match status" value="1"/>
</dbReference>
<dbReference type="Proteomes" id="UP001140217">
    <property type="component" value="Unassembled WGS sequence"/>
</dbReference>
<sequence>MRLILHLAVLACAAAAVLSAPAPQDSAAAAAATASQQCMPQADALSLLDPLFKRLGDKTRGKSVNQVVDEARAFVMANAGQKSQAPDDDHGFVFRRGRAAGRAARIVRAASAAMGAKAAAASAAADAAADENRAGAGGGGSGDVRKRAAGSTPQRGGPQLEFPASKRRLTESPVAAVAAGDVVKDISVPVRRPPQPTPLIPRTRTRAADAAGGRTPGRPAQQQQRRRTAAAGPDGGGGERPAQQRARRKSTMARRRSTFSMRGKRASSIGGGFKALPHATVAAADFYRHISPELPEPIRLRQLLAWCARRTSEPPEWPGGLPEHVKRLLSDAVREAADDVHSAFERGEIATSWYHRPVDQLGAAAASAAAAELKPHPENAANREARERLLARIALLRRENEQWVGELKRAGAEHARAVDRLPKAVQTLARPDQPGAPAPAPAPIEPIGRPLKSIDWAPLGADAARYVRQADAGEIDAELAAAEAQIARATADLEIQLDAFHLDMHRASEAHRDAAATCAGRMRDVGFVFEQRRARALVAAAAAPKGPTDLAAAAPADLVAAASAAAADPTRDLLRTLAATLCK</sequence>
<dbReference type="GO" id="GO:0051301">
    <property type="term" value="P:cell division"/>
    <property type="evidence" value="ECO:0007669"/>
    <property type="project" value="InterPro"/>
</dbReference>
<protein>
    <recommendedName>
        <fullName evidence="6">Kinetochore protein mis13</fullName>
    </recommendedName>
</protein>
<feature type="signal peptide" evidence="3">
    <location>
        <begin position="1"/>
        <end position="19"/>
    </location>
</feature>
<keyword evidence="1" id="KW-0175">Coiled coil</keyword>
<gene>
    <name evidence="4" type="ORF">H4R18_001621</name>
</gene>
<feature type="chain" id="PRO_5040955314" description="Kinetochore protein mis13" evidence="3">
    <location>
        <begin position="20"/>
        <end position="583"/>
    </location>
</feature>
<proteinExistence type="predicted"/>
<feature type="region of interest" description="Disordered" evidence="2">
    <location>
        <begin position="131"/>
        <end position="168"/>
    </location>
</feature>
<feature type="compositionally biased region" description="Low complexity" evidence="2">
    <location>
        <begin position="208"/>
        <end position="223"/>
    </location>
</feature>
<evidence type="ECO:0000256" key="3">
    <source>
        <dbReference type="SAM" id="SignalP"/>
    </source>
</evidence>
<evidence type="ECO:0000256" key="1">
    <source>
        <dbReference type="SAM" id="Coils"/>
    </source>
</evidence>
<evidence type="ECO:0008006" key="6">
    <source>
        <dbReference type="Google" id="ProtNLM"/>
    </source>
</evidence>
<dbReference type="AlphaFoldDB" id="A0A9W8LL38"/>
<reference evidence="4" key="1">
    <citation type="submission" date="2022-07" db="EMBL/GenBank/DDBJ databases">
        <title>Phylogenomic reconstructions and comparative analyses of Kickxellomycotina fungi.</title>
        <authorList>
            <person name="Reynolds N.K."/>
            <person name="Stajich J.E."/>
            <person name="Barry K."/>
            <person name="Grigoriev I.V."/>
            <person name="Crous P."/>
            <person name="Smith M.E."/>
        </authorList>
    </citation>
    <scope>NUCLEOTIDE SEQUENCE</scope>
    <source>
        <strain evidence="4">NBRC 105414</strain>
    </source>
</reference>
<dbReference type="OrthoDB" id="10249039at2759"/>
<evidence type="ECO:0000313" key="4">
    <source>
        <dbReference type="EMBL" id="KAJ2783568.1"/>
    </source>
</evidence>
<dbReference type="Pfam" id="PF08202">
    <property type="entry name" value="MIS13"/>
    <property type="match status" value="1"/>
</dbReference>
<comment type="caution">
    <text evidence="4">The sequence shown here is derived from an EMBL/GenBank/DDBJ whole genome shotgun (WGS) entry which is preliminary data.</text>
</comment>
<feature type="coiled-coil region" evidence="1">
    <location>
        <begin position="472"/>
        <end position="499"/>
    </location>
</feature>
<keyword evidence="5" id="KW-1185">Reference proteome</keyword>
<dbReference type="GO" id="GO:0000444">
    <property type="term" value="C:MIS12/MIND type complex"/>
    <property type="evidence" value="ECO:0007669"/>
    <property type="project" value="InterPro"/>
</dbReference>
<dbReference type="GO" id="GO:0007059">
    <property type="term" value="P:chromosome segregation"/>
    <property type="evidence" value="ECO:0007669"/>
    <property type="project" value="InterPro"/>
</dbReference>
<feature type="coiled-coil region" evidence="1">
    <location>
        <begin position="386"/>
        <end position="413"/>
    </location>
</feature>
<dbReference type="InterPro" id="IPR013218">
    <property type="entry name" value="Dsn1/Mis13"/>
</dbReference>
<dbReference type="EMBL" id="JANBUL010000044">
    <property type="protein sequence ID" value="KAJ2783568.1"/>
    <property type="molecule type" value="Genomic_DNA"/>
</dbReference>
<dbReference type="PANTHER" id="PTHR14778:SF2">
    <property type="entry name" value="KINETOCHORE-ASSOCIATED PROTEIN DSN1 HOMOLOG"/>
    <property type="match status" value="1"/>
</dbReference>
<evidence type="ECO:0000313" key="5">
    <source>
        <dbReference type="Proteomes" id="UP001140217"/>
    </source>
</evidence>
<name>A0A9W8LL38_9FUNG</name>
<accession>A0A9W8LL38</accession>